<sequence length="111" mass="12236">MTLEVKENSMLGRLILLMCVLTAAVAFAAGENPFEFIKAAFFDILQKYVAWVILGVMWMTFILGIIFGGLPWMPTVITGICATAGVFFFPSFLKPISDWASSYRPTTSVGQ</sequence>
<reference evidence="2 3" key="1">
    <citation type="journal article" date="2014" name="Genome Announc.">
        <title>Draft genome sequences of eight enterohepatic helicobacter species isolated from both laboratory and wild rodents.</title>
        <authorList>
            <person name="Sheh A."/>
            <person name="Shen Z."/>
            <person name="Fox J.G."/>
        </authorList>
    </citation>
    <scope>NUCLEOTIDE SEQUENCE [LARGE SCALE GENOMIC DNA]</scope>
    <source>
        <strain evidence="2 3">MIT 96-1001</strain>
    </source>
</reference>
<keyword evidence="3" id="KW-1185">Reference proteome</keyword>
<name>A0A4U8T224_9HELI</name>
<gene>
    <name evidence="2" type="ORF">LS74_001130</name>
</gene>
<proteinExistence type="predicted"/>
<feature type="transmembrane region" description="Helical" evidence="1">
    <location>
        <begin position="48"/>
        <end position="68"/>
    </location>
</feature>
<comment type="caution">
    <text evidence="2">The sequence shown here is derived from an EMBL/GenBank/DDBJ whole genome shotgun (WGS) entry which is preliminary data.</text>
</comment>
<accession>A0A4U8T224</accession>
<organism evidence="2 3">
    <name type="scientific">Helicobacter magdeburgensis</name>
    <dbReference type="NCBI Taxonomy" id="471858"/>
    <lineage>
        <taxon>Bacteria</taxon>
        <taxon>Pseudomonadati</taxon>
        <taxon>Campylobacterota</taxon>
        <taxon>Epsilonproteobacteria</taxon>
        <taxon>Campylobacterales</taxon>
        <taxon>Helicobacteraceae</taxon>
        <taxon>Helicobacter</taxon>
    </lineage>
</organism>
<keyword evidence="1" id="KW-0472">Membrane</keyword>
<feature type="transmembrane region" description="Helical" evidence="1">
    <location>
        <begin position="75"/>
        <end position="93"/>
    </location>
</feature>
<dbReference type="Proteomes" id="UP000029921">
    <property type="component" value="Unassembled WGS sequence"/>
</dbReference>
<dbReference type="EMBL" id="JRPE02000002">
    <property type="protein sequence ID" value="TLD93363.1"/>
    <property type="molecule type" value="Genomic_DNA"/>
</dbReference>
<dbReference type="AlphaFoldDB" id="A0A4U8T224"/>
<keyword evidence="1" id="KW-0812">Transmembrane</keyword>
<keyword evidence="1" id="KW-1133">Transmembrane helix</keyword>
<evidence type="ECO:0000313" key="3">
    <source>
        <dbReference type="Proteomes" id="UP000029921"/>
    </source>
</evidence>
<evidence type="ECO:0000313" key="2">
    <source>
        <dbReference type="EMBL" id="TLD93363.1"/>
    </source>
</evidence>
<dbReference type="RefSeq" id="WP_138128681.1">
    <property type="nucleotide sequence ID" value="NZ_JRPE02000002.1"/>
</dbReference>
<evidence type="ECO:0000256" key="1">
    <source>
        <dbReference type="SAM" id="Phobius"/>
    </source>
</evidence>
<evidence type="ECO:0008006" key="4">
    <source>
        <dbReference type="Google" id="ProtNLM"/>
    </source>
</evidence>
<protein>
    <recommendedName>
        <fullName evidence="4">TrbC/VirB2 family protein</fullName>
    </recommendedName>
</protein>